<comment type="subcellular location">
    <subcellularLocation>
        <location evidence="8">Cytoplasm</location>
    </subcellularLocation>
</comment>
<feature type="domain" description="Gcp-like" evidence="9">
    <location>
        <begin position="23"/>
        <end position="308"/>
    </location>
</feature>
<dbReference type="InterPro" id="IPR022450">
    <property type="entry name" value="TsaD"/>
</dbReference>
<evidence type="ECO:0000256" key="3">
    <source>
        <dbReference type="ARBA" id="ARBA00022694"/>
    </source>
</evidence>
<dbReference type="NCBIfam" id="TIGR03723">
    <property type="entry name" value="T6A_TsaD_YgjD"/>
    <property type="match status" value="1"/>
</dbReference>
<dbReference type="SUPFAM" id="SSF53067">
    <property type="entry name" value="Actin-like ATPase domain"/>
    <property type="match status" value="1"/>
</dbReference>
<evidence type="ECO:0000259" key="9">
    <source>
        <dbReference type="Pfam" id="PF00814"/>
    </source>
</evidence>
<dbReference type="InterPro" id="IPR017861">
    <property type="entry name" value="KAE1/TsaD"/>
</dbReference>
<evidence type="ECO:0000256" key="8">
    <source>
        <dbReference type="HAMAP-Rule" id="MF_01445"/>
    </source>
</evidence>
<comment type="similarity">
    <text evidence="8">Belongs to the KAE1 / TsaD family.</text>
</comment>
<evidence type="ECO:0000313" key="10">
    <source>
        <dbReference type="EMBL" id="MBC8536477.1"/>
    </source>
</evidence>
<organism evidence="10 11">
    <name type="scientific">Feifania hominis</name>
    <dbReference type="NCBI Taxonomy" id="2763660"/>
    <lineage>
        <taxon>Bacteria</taxon>
        <taxon>Bacillati</taxon>
        <taxon>Bacillota</taxon>
        <taxon>Clostridia</taxon>
        <taxon>Eubacteriales</taxon>
        <taxon>Feifaniaceae</taxon>
        <taxon>Feifania</taxon>
    </lineage>
</organism>
<evidence type="ECO:0000256" key="4">
    <source>
        <dbReference type="ARBA" id="ARBA00022723"/>
    </source>
</evidence>
<feature type="binding site" evidence="8">
    <location>
        <position position="184"/>
    </location>
    <ligand>
        <name>substrate</name>
    </ligand>
</feature>
<keyword evidence="5 8" id="KW-0408">Iron</keyword>
<dbReference type="GO" id="GO:0005737">
    <property type="term" value="C:cytoplasm"/>
    <property type="evidence" value="ECO:0007669"/>
    <property type="project" value="UniProtKB-SubCell"/>
</dbReference>
<dbReference type="InterPro" id="IPR043129">
    <property type="entry name" value="ATPase_NBD"/>
</dbReference>
<keyword evidence="4 8" id="KW-0479">Metal-binding</keyword>
<dbReference type="PRINTS" id="PR00789">
    <property type="entry name" value="OSIALOPTASE"/>
</dbReference>
<keyword evidence="3 8" id="KW-0819">tRNA processing</keyword>
<comment type="catalytic activity">
    <reaction evidence="7 8">
        <text>L-threonylcarbamoyladenylate + adenosine(37) in tRNA = N(6)-L-threonylcarbamoyladenosine(37) in tRNA + AMP + H(+)</text>
        <dbReference type="Rhea" id="RHEA:37059"/>
        <dbReference type="Rhea" id="RHEA-COMP:10162"/>
        <dbReference type="Rhea" id="RHEA-COMP:10163"/>
        <dbReference type="ChEBI" id="CHEBI:15378"/>
        <dbReference type="ChEBI" id="CHEBI:73682"/>
        <dbReference type="ChEBI" id="CHEBI:74411"/>
        <dbReference type="ChEBI" id="CHEBI:74418"/>
        <dbReference type="ChEBI" id="CHEBI:456215"/>
        <dbReference type="EC" id="2.3.1.234"/>
    </reaction>
</comment>
<proteinExistence type="inferred from homology"/>
<comment type="caution">
    <text evidence="10">The sequence shown here is derived from an EMBL/GenBank/DDBJ whole genome shotgun (WGS) entry which is preliminary data.</text>
</comment>
<dbReference type="AlphaFoldDB" id="A0A926HQL7"/>
<comment type="cofactor">
    <cofactor evidence="8">
        <name>Fe(2+)</name>
        <dbReference type="ChEBI" id="CHEBI:29033"/>
    </cofactor>
    <text evidence="8">Binds 1 Fe(2+) ion per subunit.</text>
</comment>
<dbReference type="PANTHER" id="PTHR11735">
    <property type="entry name" value="TRNA N6-ADENOSINE THREONYLCARBAMOYLTRANSFERASE"/>
    <property type="match status" value="1"/>
</dbReference>
<keyword evidence="1 8" id="KW-0963">Cytoplasm</keyword>
<evidence type="ECO:0000256" key="6">
    <source>
        <dbReference type="ARBA" id="ARBA00023315"/>
    </source>
</evidence>
<dbReference type="EC" id="2.3.1.234" evidence="8"/>
<dbReference type="PROSITE" id="PS01016">
    <property type="entry name" value="GLYCOPROTEASE"/>
    <property type="match status" value="1"/>
</dbReference>
<evidence type="ECO:0000256" key="5">
    <source>
        <dbReference type="ARBA" id="ARBA00023004"/>
    </source>
</evidence>
<feature type="binding site" evidence="8">
    <location>
        <position position="111"/>
    </location>
    <ligand>
        <name>Fe cation</name>
        <dbReference type="ChEBI" id="CHEBI:24875"/>
    </ligand>
</feature>
<feature type="binding site" evidence="8">
    <location>
        <position position="167"/>
    </location>
    <ligand>
        <name>substrate</name>
    </ligand>
</feature>
<name>A0A926HQL7_9FIRM</name>
<dbReference type="FunFam" id="3.30.420.40:FF:000040">
    <property type="entry name" value="tRNA N6-adenosine threonylcarbamoyltransferase"/>
    <property type="match status" value="1"/>
</dbReference>
<comment type="function">
    <text evidence="8">Required for the formation of a threonylcarbamoyl group on adenosine at position 37 (t(6)A37) in tRNAs that read codons beginning with adenine. Is involved in the transfer of the threonylcarbamoyl moiety of threonylcarbamoyl-AMP (TC-AMP) to the N6 group of A37, together with TsaE and TsaB. TsaD likely plays a direct catalytic role in this reaction.</text>
</comment>
<evidence type="ECO:0000313" key="11">
    <source>
        <dbReference type="Proteomes" id="UP000620366"/>
    </source>
</evidence>
<dbReference type="GO" id="GO:0061711">
    <property type="term" value="F:tRNA N(6)-L-threonylcarbamoyladenine synthase activity"/>
    <property type="evidence" value="ECO:0007669"/>
    <property type="project" value="UniProtKB-EC"/>
</dbReference>
<dbReference type="RefSeq" id="WP_249300321.1">
    <property type="nucleotide sequence ID" value="NZ_JACRSP010000003.1"/>
</dbReference>
<keyword evidence="6 8" id="KW-0012">Acyltransferase</keyword>
<feature type="binding site" evidence="8">
    <location>
        <position position="115"/>
    </location>
    <ligand>
        <name>Fe cation</name>
        <dbReference type="ChEBI" id="CHEBI:24875"/>
    </ligand>
</feature>
<dbReference type="NCBIfam" id="TIGR00329">
    <property type="entry name" value="gcp_kae1"/>
    <property type="match status" value="1"/>
</dbReference>
<evidence type="ECO:0000256" key="7">
    <source>
        <dbReference type="ARBA" id="ARBA00048117"/>
    </source>
</evidence>
<dbReference type="InterPro" id="IPR017860">
    <property type="entry name" value="Peptidase_M22_CS"/>
</dbReference>
<feature type="binding site" evidence="8">
    <location>
        <position position="180"/>
    </location>
    <ligand>
        <name>substrate</name>
    </ligand>
</feature>
<dbReference type="GO" id="GO:0002949">
    <property type="term" value="P:tRNA threonylcarbamoyladenosine modification"/>
    <property type="evidence" value="ECO:0007669"/>
    <property type="project" value="UniProtKB-UniRule"/>
</dbReference>
<feature type="binding site" evidence="8">
    <location>
        <position position="302"/>
    </location>
    <ligand>
        <name>Fe cation</name>
        <dbReference type="ChEBI" id="CHEBI:24875"/>
    </ligand>
</feature>
<reference evidence="10" key="1">
    <citation type="submission" date="2020-08" db="EMBL/GenBank/DDBJ databases">
        <title>Genome public.</title>
        <authorList>
            <person name="Liu C."/>
            <person name="Sun Q."/>
        </authorList>
    </citation>
    <scope>NUCLEOTIDE SEQUENCE</scope>
    <source>
        <strain evidence="10">BX7</strain>
    </source>
</reference>
<dbReference type="GO" id="GO:0005506">
    <property type="term" value="F:iron ion binding"/>
    <property type="evidence" value="ECO:0007669"/>
    <property type="project" value="UniProtKB-UniRule"/>
</dbReference>
<evidence type="ECO:0000256" key="2">
    <source>
        <dbReference type="ARBA" id="ARBA00022679"/>
    </source>
</evidence>
<accession>A0A926HQL7</accession>
<sequence length="343" mass="36598">MNILGIETSCDETSAAVVRDGREIVSLVVNTQIDLHRVYGGVVPEIASRLHIESIDEVVSRALRQAKMTMQDVDAVAVTAYPGLIGALLVGVNFAKGLAYSWDRPLVPVHHIRGHIASNYLTHPDLEPPFLCLIASGGHTNLAVVEDYTRMRLVGRTRDDAAGECFDKIARVLGMPYPGGVEMDRAAQRGSVGAYHFPRVKVEGSPLDFSFSGLKSAAINLLHNLEQRGETVAVDDFAACFSDALVGELIDRLALALDGTGLKKVALAGGVSANTLLRARAGALCRERGCELFLPELSLCGDNAAMIASQGYYEFLAGARAGLDLNAAATKALTWEQSPRAGV</sequence>
<dbReference type="HAMAP" id="MF_01445">
    <property type="entry name" value="TsaD"/>
    <property type="match status" value="1"/>
</dbReference>
<protein>
    <recommendedName>
        <fullName evidence="8">tRNA N6-adenosine threonylcarbamoyltransferase</fullName>
        <ecNumber evidence="8">2.3.1.234</ecNumber>
    </recommendedName>
    <alternativeName>
        <fullName evidence="8">N6-L-threonylcarbamoyladenine synthase</fullName>
        <shortName evidence="8">t(6)A synthase</shortName>
    </alternativeName>
    <alternativeName>
        <fullName evidence="8">t(6)A37 threonylcarbamoyladenosine biosynthesis protein TsaD</fullName>
    </alternativeName>
    <alternativeName>
        <fullName evidence="8">tRNA threonylcarbamoyladenosine biosynthesis protein TsaD</fullName>
    </alternativeName>
</protein>
<gene>
    <name evidence="8 10" type="primary">tsaD</name>
    <name evidence="10" type="ORF">H8695_07235</name>
</gene>
<feature type="binding site" evidence="8">
    <location>
        <position position="274"/>
    </location>
    <ligand>
        <name>substrate</name>
    </ligand>
</feature>
<dbReference type="Proteomes" id="UP000620366">
    <property type="component" value="Unassembled WGS sequence"/>
</dbReference>
<dbReference type="PANTHER" id="PTHR11735:SF6">
    <property type="entry name" value="TRNA N6-ADENOSINE THREONYLCARBAMOYLTRANSFERASE, MITOCHONDRIAL"/>
    <property type="match status" value="1"/>
</dbReference>
<dbReference type="Pfam" id="PF00814">
    <property type="entry name" value="TsaD"/>
    <property type="match status" value="1"/>
</dbReference>
<dbReference type="InterPro" id="IPR000905">
    <property type="entry name" value="Gcp-like_dom"/>
</dbReference>
<feature type="binding site" evidence="8">
    <location>
        <begin position="134"/>
        <end position="138"/>
    </location>
    <ligand>
        <name>substrate</name>
    </ligand>
</feature>
<keyword evidence="2 8" id="KW-0808">Transferase</keyword>
<keyword evidence="11" id="KW-1185">Reference proteome</keyword>
<evidence type="ECO:0000256" key="1">
    <source>
        <dbReference type="ARBA" id="ARBA00022490"/>
    </source>
</evidence>
<dbReference type="CDD" id="cd24133">
    <property type="entry name" value="ASKHA_NBD_TsaD_bac"/>
    <property type="match status" value="1"/>
</dbReference>
<dbReference type="EMBL" id="JACRSP010000003">
    <property type="protein sequence ID" value="MBC8536477.1"/>
    <property type="molecule type" value="Genomic_DNA"/>
</dbReference>
<dbReference type="Gene3D" id="3.30.420.40">
    <property type="match status" value="2"/>
</dbReference>